<name>A0A4U5LZW8_STECR</name>
<evidence type="ECO:0000313" key="1">
    <source>
        <dbReference type="EMBL" id="TKR61900.1"/>
    </source>
</evidence>
<gene>
    <name evidence="1" type="ORF">L596_028950</name>
</gene>
<accession>A0A4U5LZW8</accession>
<reference evidence="1 2" key="2">
    <citation type="journal article" date="2019" name="G3 (Bethesda)">
        <title>Hybrid Assembly of the Genome of the Entomopathogenic Nematode Steinernema carpocapsae Identifies the X-Chromosome.</title>
        <authorList>
            <person name="Serra L."/>
            <person name="Macchietto M."/>
            <person name="Macias-Munoz A."/>
            <person name="McGill C.J."/>
            <person name="Rodriguez I.M."/>
            <person name="Rodriguez B."/>
            <person name="Murad R."/>
            <person name="Mortazavi A."/>
        </authorList>
    </citation>
    <scope>NUCLEOTIDE SEQUENCE [LARGE SCALE GENOMIC DNA]</scope>
    <source>
        <strain evidence="1 2">ALL</strain>
    </source>
</reference>
<protein>
    <submittedName>
        <fullName evidence="1">Uncharacterized protein</fullName>
    </submittedName>
</protein>
<dbReference type="Proteomes" id="UP000298663">
    <property type="component" value="Unassembled WGS sequence"/>
</dbReference>
<reference evidence="1 2" key="1">
    <citation type="journal article" date="2015" name="Genome Biol.">
        <title>Comparative genomics of Steinernema reveals deeply conserved gene regulatory networks.</title>
        <authorList>
            <person name="Dillman A.R."/>
            <person name="Macchietto M."/>
            <person name="Porter C.F."/>
            <person name="Rogers A."/>
            <person name="Williams B."/>
            <person name="Antoshechkin I."/>
            <person name="Lee M.M."/>
            <person name="Goodwin Z."/>
            <person name="Lu X."/>
            <person name="Lewis E.E."/>
            <person name="Goodrich-Blair H."/>
            <person name="Stock S.P."/>
            <person name="Adams B.J."/>
            <person name="Sternberg P.W."/>
            <person name="Mortazavi A."/>
        </authorList>
    </citation>
    <scope>NUCLEOTIDE SEQUENCE [LARGE SCALE GENOMIC DNA]</scope>
    <source>
        <strain evidence="1 2">ALL</strain>
    </source>
</reference>
<proteinExistence type="predicted"/>
<comment type="caution">
    <text evidence="1">The sequence shown here is derived from an EMBL/GenBank/DDBJ whole genome shotgun (WGS) entry which is preliminary data.</text>
</comment>
<keyword evidence="2" id="KW-1185">Reference proteome</keyword>
<dbReference type="AlphaFoldDB" id="A0A4U5LZW8"/>
<evidence type="ECO:0000313" key="2">
    <source>
        <dbReference type="Proteomes" id="UP000298663"/>
    </source>
</evidence>
<dbReference type="OrthoDB" id="4089664at2759"/>
<sequence>MAPLDKHGSVLIRAIREATKSTGRLVDLYPRGVSLNRLFHKVVREYYPYPHEIVDVWTRRCFHIIVRSRQKPPRRPELVTRTRTRALERLPFLVQSHSGRYLSIQYLEKTLDCAALNWNAAVKNGMSTSLSERPLEIASSSATRAKRLR</sequence>
<organism evidence="1 2">
    <name type="scientific">Steinernema carpocapsae</name>
    <name type="common">Entomopathogenic nematode</name>
    <dbReference type="NCBI Taxonomy" id="34508"/>
    <lineage>
        <taxon>Eukaryota</taxon>
        <taxon>Metazoa</taxon>
        <taxon>Ecdysozoa</taxon>
        <taxon>Nematoda</taxon>
        <taxon>Chromadorea</taxon>
        <taxon>Rhabditida</taxon>
        <taxon>Tylenchina</taxon>
        <taxon>Panagrolaimomorpha</taxon>
        <taxon>Strongyloidoidea</taxon>
        <taxon>Steinernematidae</taxon>
        <taxon>Steinernema</taxon>
    </lineage>
</organism>
<dbReference type="EMBL" id="AZBU02000011">
    <property type="protein sequence ID" value="TKR61900.1"/>
    <property type="molecule type" value="Genomic_DNA"/>
</dbReference>